<sequence>MSLRVLGSMTEGDTSVVCAQIVVEFNGLVATGLTDDVNWTSPLSANIPFPYPNRPAVFPILTRLATNLPPNTINKVG</sequence>
<dbReference type="GeneID" id="31356628"/>
<dbReference type="InParanoid" id="D3AY39"/>
<accession>D3AY39</accession>
<reference evidence="1 2" key="1">
    <citation type="journal article" date="2011" name="Genome Res.">
        <title>Phylogeny-wide analysis of social amoeba genomes highlights ancient origins for complex intercellular communication.</title>
        <authorList>
            <person name="Heidel A.J."/>
            <person name="Lawal H.M."/>
            <person name="Felder M."/>
            <person name="Schilde C."/>
            <person name="Helps N.R."/>
            <person name="Tunggal B."/>
            <person name="Rivero F."/>
            <person name="John U."/>
            <person name="Schleicher M."/>
            <person name="Eichinger L."/>
            <person name="Platzer M."/>
            <person name="Noegel A.A."/>
            <person name="Schaap P."/>
            <person name="Gloeckner G."/>
        </authorList>
    </citation>
    <scope>NUCLEOTIDE SEQUENCE [LARGE SCALE GENOMIC DNA]</scope>
    <source>
        <strain evidence="2">ATCC 26659 / Pp 5 / PN500</strain>
    </source>
</reference>
<evidence type="ECO:0000313" key="1">
    <source>
        <dbReference type="EMBL" id="EFA85866.1"/>
    </source>
</evidence>
<gene>
    <name evidence="1" type="ORF">PPL_01098</name>
</gene>
<keyword evidence="2" id="KW-1185">Reference proteome</keyword>
<name>D3AY39_HETP5</name>
<dbReference type="RefSeq" id="XP_020437972.1">
    <property type="nucleotide sequence ID" value="XM_020572114.1"/>
</dbReference>
<protein>
    <submittedName>
        <fullName evidence="1">Uncharacterized protein</fullName>
    </submittedName>
</protein>
<organism evidence="1 2">
    <name type="scientific">Heterostelium pallidum (strain ATCC 26659 / Pp 5 / PN500)</name>
    <name type="common">Cellular slime mold</name>
    <name type="synonym">Polysphondylium pallidum</name>
    <dbReference type="NCBI Taxonomy" id="670386"/>
    <lineage>
        <taxon>Eukaryota</taxon>
        <taxon>Amoebozoa</taxon>
        <taxon>Evosea</taxon>
        <taxon>Eumycetozoa</taxon>
        <taxon>Dictyostelia</taxon>
        <taxon>Acytosteliales</taxon>
        <taxon>Acytosteliaceae</taxon>
        <taxon>Heterostelium</taxon>
    </lineage>
</organism>
<proteinExistence type="predicted"/>
<dbReference type="Proteomes" id="UP000001396">
    <property type="component" value="Unassembled WGS sequence"/>
</dbReference>
<dbReference type="AlphaFoldDB" id="D3AY39"/>
<evidence type="ECO:0000313" key="2">
    <source>
        <dbReference type="Proteomes" id="UP000001396"/>
    </source>
</evidence>
<comment type="caution">
    <text evidence="1">The sequence shown here is derived from an EMBL/GenBank/DDBJ whole genome shotgun (WGS) entry which is preliminary data.</text>
</comment>
<dbReference type="EMBL" id="ADBJ01000004">
    <property type="protein sequence ID" value="EFA85866.1"/>
    <property type="molecule type" value="Genomic_DNA"/>
</dbReference>